<dbReference type="SUPFAM" id="SSF56672">
    <property type="entry name" value="DNA/RNA polymerases"/>
    <property type="match status" value="1"/>
</dbReference>
<dbReference type="Pfam" id="PF03372">
    <property type="entry name" value="Exo_endo_phos"/>
    <property type="match status" value="1"/>
</dbReference>
<dbReference type="GO" id="GO:0003676">
    <property type="term" value="F:nucleic acid binding"/>
    <property type="evidence" value="ECO:0007669"/>
    <property type="project" value="InterPro"/>
</dbReference>
<keyword evidence="3" id="KW-0472">Membrane</keyword>
<dbReference type="InterPro" id="IPR026960">
    <property type="entry name" value="RVT-Znf"/>
</dbReference>
<feature type="region of interest" description="Disordered" evidence="2">
    <location>
        <begin position="258"/>
        <end position="312"/>
    </location>
</feature>
<dbReference type="Gene3D" id="3.60.10.10">
    <property type="entry name" value="Endonuclease/exonuclease/phosphatase"/>
    <property type="match status" value="1"/>
</dbReference>
<evidence type="ECO:0000313" key="6">
    <source>
        <dbReference type="EMBL" id="SPC78964.1"/>
    </source>
</evidence>
<dbReference type="InterPro" id="IPR002156">
    <property type="entry name" value="RNaseH_domain"/>
</dbReference>
<dbReference type="Pfam" id="PF00078">
    <property type="entry name" value="RVT_1"/>
    <property type="match status" value="1"/>
</dbReference>
<feature type="compositionally biased region" description="Basic and acidic residues" evidence="2">
    <location>
        <begin position="294"/>
        <end position="309"/>
    </location>
</feature>
<feature type="domain" description="Reverse transcriptase" evidence="5">
    <location>
        <begin position="926"/>
        <end position="1188"/>
    </location>
</feature>
<dbReference type="GO" id="GO:0008270">
    <property type="term" value="F:zinc ion binding"/>
    <property type="evidence" value="ECO:0007669"/>
    <property type="project" value="UniProtKB-KW"/>
</dbReference>
<dbReference type="SUPFAM" id="SSF56219">
    <property type="entry name" value="DNase I-like"/>
    <property type="match status" value="1"/>
</dbReference>
<feature type="region of interest" description="Disordered" evidence="2">
    <location>
        <begin position="420"/>
        <end position="442"/>
    </location>
</feature>
<name>A0A2N9EWI8_FAGSY</name>
<keyword evidence="1" id="KW-0479">Metal-binding</keyword>
<gene>
    <name evidence="6" type="ORF">FSB_LOCUS6846</name>
</gene>
<dbReference type="CDD" id="cd01650">
    <property type="entry name" value="RT_nLTR_like"/>
    <property type="match status" value="1"/>
</dbReference>
<dbReference type="InterPro" id="IPR025836">
    <property type="entry name" value="Zn_knuckle_CX2CX4HX4C"/>
</dbReference>
<keyword evidence="1" id="KW-0862">Zinc</keyword>
<evidence type="ECO:0000256" key="1">
    <source>
        <dbReference type="PROSITE-ProRule" id="PRU00047"/>
    </source>
</evidence>
<feature type="domain" description="CCHC-type" evidence="4">
    <location>
        <begin position="214"/>
        <end position="227"/>
    </location>
</feature>
<dbReference type="Pfam" id="PF13966">
    <property type="entry name" value="zf-RVT"/>
    <property type="match status" value="1"/>
</dbReference>
<proteinExistence type="predicted"/>
<dbReference type="GO" id="GO:0004523">
    <property type="term" value="F:RNA-DNA hybrid ribonuclease activity"/>
    <property type="evidence" value="ECO:0007669"/>
    <property type="project" value="InterPro"/>
</dbReference>
<dbReference type="PROSITE" id="PS50158">
    <property type="entry name" value="ZF_CCHC"/>
    <property type="match status" value="1"/>
</dbReference>
<dbReference type="Pfam" id="PF14392">
    <property type="entry name" value="zf-CCHC_4"/>
    <property type="match status" value="1"/>
</dbReference>
<keyword evidence="1" id="KW-0863">Zinc-finger</keyword>
<dbReference type="InterPro" id="IPR005135">
    <property type="entry name" value="Endo/exonuclease/phosphatase"/>
</dbReference>
<accession>A0A2N9EWI8</accession>
<protein>
    <recommendedName>
        <fullName evidence="7">Reverse transcriptase domain-containing protein</fullName>
    </recommendedName>
</protein>
<dbReference type="InterPro" id="IPR036691">
    <property type="entry name" value="Endo/exonu/phosph_ase_sf"/>
</dbReference>
<evidence type="ECO:0000256" key="2">
    <source>
        <dbReference type="SAM" id="MobiDB-lite"/>
    </source>
</evidence>
<dbReference type="InterPro" id="IPR043502">
    <property type="entry name" value="DNA/RNA_pol_sf"/>
</dbReference>
<evidence type="ECO:0000256" key="3">
    <source>
        <dbReference type="SAM" id="Phobius"/>
    </source>
</evidence>
<organism evidence="6">
    <name type="scientific">Fagus sylvatica</name>
    <name type="common">Beechnut</name>
    <dbReference type="NCBI Taxonomy" id="28930"/>
    <lineage>
        <taxon>Eukaryota</taxon>
        <taxon>Viridiplantae</taxon>
        <taxon>Streptophyta</taxon>
        <taxon>Embryophyta</taxon>
        <taxon>Tracheophyta</taxon>
        <taxon>Spermatophyta</taxon>
        <taxon>Magnoliopsida</taxon>
        <taxon>eudicotyledons</taxon>
        <taxon>Gunneridae</taxon>
        <taxon>Pentapetalae</taxon>
        <taxon>rosids</taxon>
        <taxon>fabids</taxon>
        <taxon>Fagales</taxon>
        <taxon>Fagaceae</taxon>
        <taxon>Fagus</taxon>
    </lineage>
</organism>
<dbReference type="Pfam" id="PF13456">
    <property type="entry name" value="RVT_3"/>
    <property type="match status" value="1"/>
</dbReference>
<dbReference type="EMBL" id="OIVN01000358">
    <property type="protein sequence ID" value="SPC78964.1"/>
    <property type="molecule type" value="Genomic_DNA"/>
</dbReference>
<sequence>MTAELEEMCQRLKLSMDEAPRILLGRHTKAKSEQETQFSVLFKLLTLKPFNSDALKSALRQLWYSSGELIIREIDDNLFMAIFRNEDDMERIFVQSPWTFDKKLIQIMQFHGDFQPTAVKFTHVAFWVRVVNLPIKSMTREVGEMIGAAMGRHLEVDVPPDGMGWGRYLRIRVEVEIAKPLMRGRILQFEDEETGNLNDPFWVDFRYEHLPIFCYRCGRLGHSGNDCLEGRRTGGDLEPGEARYGAWLRALPSRVPRQPRVYSSPPFDGDAGNAKTSRSHVHAGEVNAESASAVEKEGSSSARKEREESSFPTMERFVAQHSEVGIARAEKEGYDLHADSNMRVERDNTNQINMTVDEDEVVVVDLNGTCAEHVRDINSLVGDKTNQTHMTKDKDEVVMVDLNGIGAEHVRGTYSSLVQNQRDPQEGCSRPKTWKKRAPPPGPMRAISLNCRGLGNPETVLELHHCVKKEAPQIVFLMETRLPVWKLEFIRLRLGMKGCFGVERDGYGGGLALLWDDSVDVHVQSYSKHHIDSWVNSHSGEVWRFTGFYGHPITTCRRYSWELLRRLKGMSDRPWLVLGDFNEIMSSDEKQGKLFRCPAQMAEFREALNDCLLLDLGFQGYEFTWTNNRDPPECVDERLDRGVATEQWMDLFPCSRIQHVVFALSDHMGLVLNSEAVIQGPQRNSRKRRFHFEHAWLREEGCEETISQAWETHQDGTAMFRLSQKIKQCRMGLISWSKANLRQIPKLIVDKRKRLDEIYGGDGSHVNYHEGRALRGELRSLLQKEEIYWRQRSRVAWLREGDRNTGYFHSCASQRKKTNTIVGIRDAQNVWQREETEIAHVVDHYFHEIYTTTHPPAIDAVVREVDQVVSSDMNQELLKPFTREEVRIALFQMSPSKAPGPDGMTALFFQKFWHIVGMDVTNAVLDFLNKGHMLKSLNFTHIALIPKVKSPESMTHFRPISLCNVLYKIISKVLVNRMKIILPLVVSDSQSAFVPGRMISDNIMIAFEIIHFLKNKRVGKLPQMAAKLDMSKAYERVEWDYLKKIMLKLGFHEKWVALIMECVTSVSYSILVNGDPKGYVQPSRGLRQGDPLSPYLFLICAEGLSALLRKAEREEAIQGISMSRGGPRVSHLFFADDSLIFCRATETDCDALQQILTLYERASGQKINTDKTALFFSQNASPAIKTTILRMFGTSPTTQFEKYLGLPPIIGRSKKQAFSEIKDRIWRKLQGWKEKFLSQAGKEILIKAVIQAIPTYAMSCFKLPAGLCDEISNMATRFWWGQKGNERKIHWLSKKKLCQAKMEGGMGFRDLQCFNQALLARQGWRLLQNPNSLVFRVCGAKKVLGDGVRWRVGNGENIRIWKDKWIDSPSTYRVISPVQYLEENASVTSLINQDTMNWNVPLLHEIFLPRDIEMIIKIPLSMRRPCDRVVWTGTSKGVFTVRSAYHMILHCSVADQAESSSSKVLSHFWQRLWSVQAAPKIKLFIWRACRNILPTQAKLYDRGITGSLTCRWCMEEAETVDHVLWGCEFAQKVWRASAVHLSAGVASTMSFVEVVDHCFTDLQFPLVEIFFTTAWALWQARNVLFWEDKVVTVSDVVLRGAESTMNFIEAGDIEDVMQPATPEPEPQKWEPPTGDIFKLNIASQCSGTQRREGLGIIIRNQVGLVMASMSCSFDMLEDRIQSRARIILKALQFVKAIGLSKVIVEGCWRDLFRLLRTTGPCLANSGVLVDDILCLAKDCFVLSFNSIQANCNRAAKALATEALSSSFEQVFMDMAAGDAVGDGCLAVGGGCLAVGLVIVGLWWKGCVCCDCEACRVWVVPWVCVMIVRYVVYRFVIMAVDIVYGGLNVNWVYCFSP</sequence>
<keyword evidence="3" id="KW-1133">Transmembrane helix</keyword>
<keyword evidence="3" id="KW-0812">Transmembrane</keyword>
<dbReference type="PROSITE" id="PS50878">
    <property type="entry name" value="RT_POL"/>
    <property type="match status" value="1"/>
</dbReference>
<reference evidence="6" key="1">
    <citation type="submission" date="2018-02" db="EMBL/GenBank/DDBJ databases">
        <authorList>
            <person name="Cohen D.B."/>
            <person name="Kent A.D."/>
        </authorList>
    </citation>
    <scope>NUCLEOTIDE SEQUENCE</scope>
</reference>
<dbReference type="PANTHER" id="PTHR33116:SF86">
    <property type="entry name" value="REVERSE TRANSCRIPTASE DOMAIN-CONTAINING PROTEIN"/>
    <property type="match status" value="1"/>
</dbReference>
<evidence type="ECO:0000259" key="5">
    <source>
        <dbReference type="PROSITE" id="PS50878"/>
    </source>
</evidence>
<dbReference type="InterPro" id="IPR025558">
    <property type="entry name" value="DUF4283"/>
</dbReference>
<dbReference type="PANTHER" id="PTHR33116">
    <property type="entry name" value="REVERSE TRANSCRIPTASE ZINC-BINDING DOMAIN-CONTAINING PROTEIN-RELATED-RELATED"/>
    <property type="match status" value="1"/>
</dbReference>
<evidence type="ECO:0008006" key="7">
    <source>
        <dbReference type="Google" id="ProtNLM"/>
    </source>
</evidence>
<dbReference type="InterPro" id="IPR000477">
    <property type="entry name" value="RT_dom"/>
</dbReference>
<dbReference type="InterPro" id="IPR001878">
    <property type="entry name" value="Znf_CCHC"/>
</dbReference>
<evidence type="ECO:0000259" key="4">
    <source>
        <dbReference type="PROSITE" id="PS50158"/>
    </source>
</evidence>
<dbReference type="Pfam" id="PF14111">
    <property type="entry name" value="DUF4283"/>
    <property type="match status" value="1"/>
</dbReference>
<feature type="transmembrane region" description="Helical" evidence="3">
    <location>
        <begin position="1816"/>
        <end position="1835"/>
    </location>
</feature>